<sequence>QPPIGSYRRIQLARYIINEHFGRGDAMAFDDRGNIVDFGLESELLEQLIDEGKAFMTSGCAGKTVDCACNRPFGNCTPYQAAQGRWRNFPIPPEESDIVHARRQLLDYDGKEDEEIDPFDDD</sequence>
<name>A0A381NPH4_9ZZZZ</name>
<protein>
    <submittedName>
        <fullName evidence="1">Uncharacterized protein</fullName>
    </submittedName>
</protein>
<accession>A0A381NPH4</accession>
<feature type="non-terminal residue" evidence="1">
    <location>
        <position position="1"/>
    </location>
</feature>
<organism evidence="1">
    <name type="scientific">marine metagenome</name>
    <dbReference type="NCBI Taxonomy" id="408172"/>
    <lineage>
        <taxon>unclassified sequences</taxon>
        <taxon>metagenomes</taxon>
        <taxon>ecological metagenomes</taxon>
    </lineage>
</organism>
<dbReference type="EMBL" id="UINC01000458">
    <property type="protein sequence ID" value="SUZ55748.1"/>
    <property type="molecule type" value="Genomic_DNA"/>
</dbReference>
<proteinExistence type="predicted"/>
<evidence type="ECO:0000313" key="1">
    <source>
        <dbReference type="EMBL" id="SUZ55748.1"/>
    </source>
</evidence>
<gene>
    <name evidence="1" type="ORF">METZ01_LOCUS8602</name>
</gene>
<dbReference type="AlphaFoldDB" id="A0A381NPH4"/>
<reference evidence="1" key="1">
    <citation type="submission" date="2018-05" db="EMBL/GenBank/DDBJ databases">
        <authorList>
            <person name="Lanie J.A."/>
            <person name="Ng W.-L."/>
            <person name="Kazmierczak K.M."/>
            <person name="Andrzejewski T.M."/>
            <person name="Davidsen T.M."/>
            <person name="Wayne K.J."/>
            <person name="Tettelin H."/>
            <person name="Glass J.I."/>
            <person name="Rusch D."/>
            <person name="Podicherti R."/>
            <person name="Tsui H.-C.T."/>
            <person name="Winkler M.E."/>
        </authorList>
    </citation>
    <scope>NUCLEOTIDE SEQUENCE</scope>
</reference>